<sequence length="336" mass="37548">MDSFEEPTIAEDLWQPGAATADENEATPTYQDKFLTGSKAIDDAFEGGLDYGKVHCIIAKAEHGAREFSRALLATHLLHSPEATATIIDSTLTFDVRRLHATLRSSLPPGQNDAMEPLKRLKISKVFDRIGMMEAVAELGEEFNSEKEQEQQRPAEMIKPQKSTIEDSEDEEDILDESPEKSPSRPSTPAPSFSPKRLLIVDSISHVMTPVIKNDHTQGQALLTSLLRSIKEVTQQYNLCTIVLGEAGFKLVSEDETLSRFKSCRIKPAVGYGLGYLVDVHFYLHQLPSRTVSQKVRAGQQPIHVLEIVEEREGNRQWSWAAFRFTEEGTLEDVKA</sequence>
<dbReference type="RefSeq" id="XP_044654294.1">
    <property type="nucleotide sequence ID" value="XM_044798359.1"/>
</dbReference>
<dbReference type="GO" id="GO:0042148">
    <property type="term" value="P:DNA strand invasion"/>
    <property type="evidence" value="ECO:0007669"/>
    <property type="project" value="TreeGrafter"/>
</dbReference>
<dbReference type="GO" id="GO:0008094">
    <property type="term" value="F:ATP-dependent activity, acting on DNA"/>
    <property type="evidence" value="ECO:0007669"/>
    <property type="project" value="TreeGrafter"/>
</dbReference>
<dbReference type="OrthoDB" id="336321at2759"/>
<dbReference type="PANTHER" id="PTHR46457">
    <property type="entry name" value="DNA REPAIR PROTEIN RAD51 HOMOLOG 4"/>
    <property type="match status" value="1"/>
</dbReference>
<keyword evidence="5" id="KW-1185">Reference proteome</keyword>
<dbReference type="GO" id="GO:0000723">
    <property type="term" value="P:telomere maintenance"/>
    <property type="evidence" value="ECO:0007669"/>
    <property type="project" value="TreeGrafter"/>
</dbReference>
<comment type="subcellular location">
    <subcellularLocation>
        <location evidence="1">Nucleus</location>
    </subcellularLocation>
</comment>
<dbReference type="GO" id="GO:0005657">
    <property type="term" value="C:replication fork"/>
    <property type="evidence" value="ECO:0007669"/>
    <property type="project" value="TreeGrafter"/>
</dbReference>
<accession>A0A9P3CAQ6</accession>
<dbReference type="GO" id="GO:0033063">
    <property type="term" value="C:Rad51B-Rad51C-Rad51D-XRCC2 complex"/>
    <property type="evidence" value="ECO:0007669"/>
    <property type="project" value="TreeGrafter"/>
</dbReference>
<dbReference type="AlphaFoldDB" id="A0A9P3CAQ6"/>
<comment type="caution">
    <text evidence="4">The sequence shown here is derived from an EMBL/GenBank/DDBJ whole genome shotgun (WGS) entry which is preliminary data.</text>
</comment>
<gene>
    <name evidence="4" type="ORF">CKM354_000317600</name>
</gene>
<feature type="compositionally biased region" description="Basic and acidic residues" evidence="3">
    <location>
        <begin position="144"/>
        <end position="153"/>
    </location>
</feature>
<dbReference type="GO" id="GO:0000724">
    <property type="term" value="P:double-strand break repair via homologous recombination"/>
    <property type="evidence" value="ECO:0007669"/>
    <property type="project" value="TreeGrafter"/>
</dbReference>
<dbReference type="Proteomes" id="UP000825890">
    <property type="component" value="Unassembled WGS sequence"/>
</dbReference>
<protein>
    <recommendedName>
        <fullName evidence="6">DNA recombination and repair protein Rad51-like C-terminal domain-containing protein</fullName>
    </recommendedName>
</protein>
<name>A0A9P3CAQ6_9PEZI</name>
<evidence type="ECO:0008006" key="6">
    <source>
        <dbReference type="Google" id="ProtNLM"/>
    </source>
</evidence>
<feature type="region of interest" description="Disordered" evidence="3">
    <location>
        <begin position="142"/>
        <end position="194"/>
    </location>
</feature>
<dbReference type="PANTHER" id="PTHR46457:SF1">
    <property type="entry name" value="DNA REPAIR PROTEIN RAD51 HOMOLOG 4"/>
    <property type="match status" value="1"/>
</dbReference>
<feature type="compositionally biased region" description="Acidic residues" evidence="3">
    <location>
        <begin position="166"/>
        <end position="177"/>
    </location>
</feature>
<dbReference type="GO" id="GO:0000400">
    <property type="term" value="F:four-way junction DNA binding"/>
    <property type="evidence" value="ECO:0007669"/>
    <property type="project" value="TreeGrafter"/>
</dbReference>
<dbReference type="Gene3D" id="3.40.50.300">
    <property type="entry name" value="P-loop containing nucleotide triphosphate hydrolases"/>
    <property type="match status" value="1"/>
</dbReference>
<evidence type="ECO:0000256" key="2">
    <source>
        <dbReference type="ARBA" id="ARBA00023242"/>
    </source>
</evidence>
<dbReference type="InterPro" id="IPR051988">
    <property type="entry name" value="HRR_RAD51_Paralog"/>
</dbReference>
<evidence type="ECO:0000256" key="1">
    <source>
        <dbReference type="ARBA" id="ARBA00004123"/>
    </source>
</evidence>
<evidence type="ECO:0000256" key="3">
    <source>
        <dbReference type="SAM" id="MobiDB-lite"/>
    </source>
</evidence>
<dbReference type="GO" id="GO:0005815">
    <property type="term" value="C:microtubule organizing center"/>
    <property type="evidence" value="ECO:0007669"/>
    <property type="project" value="TreeGrafter"/>
</dbReference>
<keyword evidence="2" id="KW-0539">Nucleus</keyword>
<dbReference type="InterPro" id="IPR027417">
    <property type="entry name" value="P-loop_NTPase"/>
</dbReference>
<dbReference type="SUPFAM" id="SSF52540">
    <property type="entry name" value="P-loop containing nucleoside triphosphate hydrolases"/>
    <property type="match status" value="1"/>
</dbReference>
<dbReference type="GO" id="GO:0003697">
    <property type="term" value="F:single-stranded DNA binding"/>
    <property type="evidence" value="ECO:0007669"/>
    <property type="project" value="TreeGrafter"/>
</dbReference>
<dbReference type="GO" id="GO:0007131">
    <property type="term" value="P:reciprocal meiotic recombination"/>
    <property type="evidence" value="ECO:0007669"/>
    <property type="project" value="TreeGrafter"/>
</dbReference>
<reference evidence="4 5" key="1">
    <citation type="submission" date="2021-01" db="EMBL/GenBank/DDBJ databases">
        <title>Cercospora kikuchii MAFF 305040 whole genome shotgun sequence.</title>
        <authorList>
            <person name="Kashiwa T."/>
            <person name="Suzuki T."/>
        </authorList>
    </citation>
    <scope>NUCLEOTIDE SEQUENCE [LARGE SCALE GENOMIC DNA]</scope>
    <source>
        <strain evidence="4 5">MAFF 305040</strain>
    </source>
</reference>
<evidence type="ECO:0000313" key="4">
    <source>
        <dbReference type="EMBL" id="GIZ39807.1"/>
    </source>
</evidence>
<evidence type="ECO:0000313" key="5">
    <source>
        <dbReference type="Proteomes" id="UP000825890"/>
    </source>
</evidence>
<dbReference type="GeneID" id="68288751"/>
<dbReference type="EMBL" id="BOLY01000002">
    <property type="protein sequence ID" value="GIZ39807.1"/>
    <property type="molecule type" value="Genomic_DNA"/>
</dbReference>
<organism evidence="4 5">
    <name type="scientific">Cercospora kikuchii</name>
    <dbReference type="NCBI Taxonomy" id="84275"/>
    <lineage>
        <taxon>Eukaryota</taxon>
        <taxon>Fungi</taxon>
        <taxon>Dikarya</taxon>
        <taxon>Ascomycota</taxon>
        <taxon>Pezizomycotina</taxon>
        <taxon>Dothideomycetes</taxon>
        <taxon>Dothideomycetidae</taxon>
        <taxon>Mycosphaerellales</taxon>
        <taxon>Mycosphaerellaceae</taxon>
        <taxon>Cercospora</taxon>
    </lineage>
</organism>
<proteinExistence type="predicted"/>